<dbReference type="PANTHER" id="PTHR37957:SF1">
    <property type="entry name" value="PHYTASE-LIKE DOMAIN-CONTAINING PROTEIN"/>
    <property type="match status" value="1"/>
</dbReference>
<dbReference type="STRING" id="390242.SAMN04488024_10545"/>
<name>A0A1G6TLW0_9SPHI</name>
<evidence type="ECO:0000259" key="1">
    <source>
        <dbReference type="Pfam" id="PF13449"/>
    </source>
</evidence>
<gene>
    <name evidence="2" type="ORF">SAMN04488024_10545</name>
</gene>
<accession>A0A1G6TLW0</accession>
<keyword evidence="3" id="KW-1185">Reference proteome</keyword>
<dbReference type="InterPro" id="IPR027372">
    <property type="entry name" value="Phytase-like_dom"/>
</dbReference>
<dbReference type="AlphaFoldDB" id="A0A1G6TLW0"/>
<organism evidence="2 3">
    <name type="scientific">Pedobacter soli</name>
    <dbReference type="NCBI Taxonomy" id="390242"/>
    <lineage>
        <taxon>Bacteria</taxon>
        <taxon>Pseudomonadati</taxon>
        <taxon>Bacteroidota</taxon>
        <taxon>Sphingobacteriia</taxon>
        <taxon>Sphingobacteriales</taxon>
        <taxon>Sphingobacteriaceae</taxon>
        <taxon>Pedobacter</taxon>
    </lineage>
</organism>
<evidence type="ECO:0000313" key="2">
    <source>
        <dbReference type="EMBL" id="SDD29496.1"/>
    </source>
</evidence>
<proteinExistence type="predicted"/>
<dbReference type="Pfam" id="PF13449">
    <property type="entry name" value="Phytase-like"/>
    <property type="match status" value="1"/>
</dbReference>
<evidence type="ECO:0000313" key="3">
    <source>
        <dbReference type="Proteomes" id="UP000199455"/>
    </source>
</evidence>
<dbReference type="PANTHER" id="PTHR37957">
    <property type="entry name" value="BLR7070 PROTEIN"/>
    <property type="match status" value="1"/>
</dbReference>
<dbReference type="EMBL" id="FMZH01000005">
    <property type="protein sequence ID" value="SDD29496.1"/>
    <property type="molecule type" value="Genomic_DNA"/>
</dbReference>
<sequence>METSDTTENKFRVTHITGAQKSILLQPKYSDLKPVSQLLIVYAFLAVVLSSCSATRYAAKQKETSISSINFLDEYVMPLNQSFQQTVVGGLSGIDYDPANNQYYLISDDPSQLSPARIYTAQIGIKDNKIDTVQVTGVTFMLQQNGKQYPQYRSDKTLKADGESVRYNPRLKNLIWSNEGERLLKNGDTIIVQPALTFISTTGKFLDTIPMPAGFHFTKTESGPRKNALFEGLTYADNYQTIYASLEEPLYQDGPQAAFEFDKALTRILKFDAVTKQNTAQYAYNLGAMPVKPTVENDWNVNGISEILAVNNHTLLVMERAWAKGHDDHTFIKLFLVDLNGAENEINNQGFIQNPPKPLKKKLLFDFDTLNRHIDNFEGITFGPKLPNGHQSLIFCVDNNFGKTQTQQFFLFEVIP</sequence>
<dbReference type="Proteomes" id="UP000199455">
    <property type="component" value="Unassembled WGS sequence"/>
</dbReference>
<reference evidence="3" key="1">
    <citation type="submission" date="2016-10" db="EMBL/GenBank/DDBJ databases">
        <authorList>
            <person name="Varghese N."/>
            <person name="Submissions S."/>
        </authorList>
    </citation>
    <scope>NUCLEOTIDE SEQUENCE [LARGE SCALE GENOMIC DNA]</scope>
    <source>
        <strain evidence="3">DSM 18609</strain>
    </source>
</reference>
<feature type="domain" description="Phytase-like" evidence="1">
    <location>
        <begin position="87"/>
        <end position="401"/>
    </location>
</feature>
<protein>
    <submittedName>
        <fullName evidence="2">Uncharacterized conserved protein</fullName>
    </submittedName>
</protein>